<dbReference type="PANTHER" id="PTHR30373">
    <property type="entry name" value="UPF0603 PROTEIN YGCG"/>
    <property type="match status" value="1"/>
</dbReference>
<accession>A0A221KD52</accession>
<dbReference type="KEGG" id="vff:VITFI_CDS1111"/>
<reference evidence="4 5" key="1">
    <citation type="submission" date="2017-07" db="EMBL/GenBank/DDBJ databases">
        <title>Complete Genome Sequence of the cosmetic ferment Vitreoscilla filiformis (ATCC15551).</title>
        <authorList>
            <person name="Contreras S."/>
            <person name="Sagory-Zalkind P."/>
            <person name="Blanquart H."/>
            <person name="Iltis A."/>
            <person name="Morand S.C."/>
        </authorList>
    </citation>
    <scope>NUCLEOTIDE SEQUENCE [LARGE SCALE GENOMIC DNA]</scope>
    <source>
        <strain evidence="4 5">ATCC 15551</strain>
    </source>
</reference>
<gene>
    <name evidence="4" type="ORF">VITFI_CDS1111</name>
</gene>
<dbReference type="PANTHER" id="PTHR30373:SF2">
    <property type="entry name" value="UPF0603 PROTEIN YGCG"/>
    <property type="match status" value="1"/>
</dbReference>
<feature type="transmembrane region" description="Helical" evidence="2">
    <location>
        <begin position="180"/>
        <end position="203"/>
    </location>
</feature>
<evidence type="ECO:0000313" key="4">
    <source>
        <dbReference type="EMBL" id="ASM76889.1"/>
    </source>
</evidence>
<dbReference type="AlphaFoldDB" id="A0A221KD52"/>
<name>A0A221KD52_VITFI</name>
<evidence type="ECO:0000256" key="1">
    <source>
        <dbReference type="SAM" id="MobiDB-lite"/>
    </source>
</evidence>
<keyword evidence="5" id="KW-1185">Reference proteome</keyword>
<dbReference type="Pfam" id="PF04536">
    <property type="entry name" value="TPM_phosphatase"/>
    <property type="match status" value="1"/>
</dbReference>
<feature type="region of interest" description="Disordered" evidence="1">
    <location>
        <begin position="250"/>
        <end position="299"/>
    </location>
</feature>
<keyword evidence="2" id="KW-1133">Transmembrane helix</keyword>
<dbReference type="InterPro" id="IPR007621">
    <property type="entry name" value="TPM_dom"/>
</dbReference>
<protein>
    <recommendedName>
        <fullName evidence="3">TPM domain-containing protein</fullName>
    </recommendedName>
</protein>
<proteinExistence type="predicted"/>
<feature type="domain" description="TPM" evidence="3">
    <location>
        <begin position="34"/>
        <end position="156"/>
    </location>
</feature>
<evidence type="ECO:0000259" key="3">
    <source>
        <dbReference type="Pfam" id="PF04536"/>
    </source>
</evidence>
<feature type="compositionally biased region" description="Gly residues" evidence="1">
    <location>
        <begin position="284"/>
        <end position="299"/>
    </location>
</feature>
<organism evidence="4 5">
    <name type="scientific">Vitreoscilla filiformis</name>
    <dbReference type="NCBI Taxonomy" id="63"/>
    <lineage>
        <taxon>Bacteria</taxon>
        <taxon>Pseudomonadati</taxon>
        <taxon>Pseudomonadota</taxon>
        <taxon>Betaproteobacteria</taxon>
        <taxon>Neisseriales</taxon>
        <taxon>Neisseriaceae</taxon>
        <taxon>Vitreoscilla</taxon>
    </lineage>
</organism>
<dbReference type="Proteomes" id="UP000199729">
    <property type="component" value="Chromosome"/>
</dbReference>
<dbReference type="Gene3D" id="3.10.310.50">
    <property type="match status" value="1"/>
</dbReference>
<feature type="transmembrane region" description="Helical" evidence="2">
    <location>
        <begin position="223"/>
        <end position="241"/>
    </location>
</feature>
<feature type="compositionally biased region" description="Polar residues" evidence="1">
    <location>
        <begin position="250"/>
        <end position="262"/>
    </location>
</feature>
<keyword evidence="2" id="KW-0472">Membrane</keyword>
<keyword evidence="2" id="KW-0812">Transmembrane</keyword>
<feature type="compositionally biased region" description="Low complexity" evidence="1">
    <location>
        <begin position="272"/>
        <end position="283"/>
    </location>
</feature>
<dbReference type="EMBL" id="CP022423">
    <property type="protein sequence ID" value="ASM76889.1"/>
    <property type="molecule type" value="Genomic_DNA"/>
</dbReference>
<evidence type="ECO:0000313" key="5">
    <source>
        <dbReference type="Proteomes" id="UP000199729"/>
    </source>
</evidence>
<evidence type="ECO:0000256" key="2">
    <source>
        <dbReference type="SAM" id="Phobius"/>
    </source>
</evidence>
<sequence length="299" mass="31090">MALLLWGGAHAQTASAPADTEVQPIPTLSGRVIDQTGDTLSTEQQQALSRQLAEVEVQTGSQMVILLVKRTAPEDIAAYAWRVADAWKIGRRDVGDGVLIVVARDDRRVRIEVAKALEGAIPDLAARQIIDQVIRPAFRSGQYAQGLQATVEALRKRLHGEVPPPGAPTARDDGEAIDGVFLLFVVAMMAVAGGQVLSSIMGRTGASWVSGAVAPMALHRLDASWWVMVLGALVAFAVVRLRLADRGTSLHANPSGSRSSPIVTGGWGGGSSSDSGGSFDSFSSGGGGDFGGGGASGDW</sequence>